<evidence type="ECO:0000313" key="12">
    <source>
        <dbReference type="Proteomes" id="UP000192596"/>
    </source>
</evidence>
<keyword evidence="6" id="KW-0067">ATP-binding</keyword>
<keyword evidence="3" id="KW-0547">Nucleotide-binding</keyword>
<dbReference type="Proteomes" id="UP000192596">
    <property type="component" value="Unassembled WGS sequence"/>
</dbReference>
<dbReference type="GO" id="GO:0005634">
    <property type="term" value="C:nucleus"/>
    <property type="evidence" value="ECO:0007669"/>
    <property type="project" value="UniProtKB-SubCell"/>
</dbReference>
<evidence type="ECO:0000256" key="6">
    <source>
        <dbReference type="ARBA" id="ARBA00022840"/>
    </source>
</evidence>
<dbReference type="GO" id="GO:0016787">
    <property type="term" value="F:hydrolase activity"/>
    <property type="evidence" value="ECO:0007669"/>
    <property type="project" value="UniProtKB-KW"/>
</dbReference>
<evidence type="ECO:0000256" key="4">
    <source>
        <dbReference type="ARBA" id="ARBA00022801"/>
    </source>
</evidence>
<feature type="compositionally biased region" description="Basic residues" evidence="8">
    <location>
        <begin position="365"/>
        <end position="377"/>
    </location>
</feature>
<feature type="domain" description="Helicase C-terminal" evidence="10">
    <location>
        <begin position="418"/>
        <end position="590"/>
    </location>
</feature>
<protein>
    <recommendedName>
        <fullName evidence="13">ATP-dependent RNA helicase mtr4</fullName>
    </recommendedName>
</protein>
<dbReference type="PANTHER" id="PTHR12131:SF7">
    <property type="entry name" value="EXOSOME RNA HELICASE MTR4"/>
    <property type="match status" value="1"/>
</dbReference>
<comment type="similarity">
    <text evidence="2">Belongs to the helicase family. SKI2 subfamily.</text>
</comment>
<feature type="compositionally biased region" description="Basic and acidic residues" evidence="8">
    <location>
        <begin position="57"/>
        <end position="70"/>
    </location>
</feature>
<keyword evidence="12" id="KW-1185">Reference proteome</keyword>
<dbReference type="GO" id="GO:0003724">
    <property type="term" value="F:RNA helicase activity"/>
    <property type="evidence" value="ECO:0007669"/>
    <property type="project" value="InterPro"/>
</dbReference>
<dbReference type="PROSITE" id="PS51194">
    <property type="entry name" value="HELICASE_CTER"/>
    <property type="match status" value="1"/>
</dbReference>
<dbReference type="Pfam" id="PF08148">
    <property type="entry name" value="DSHCT"/>
    <property type="match status" value="1"/>
</dbReference>
<dbReference type="FunCoup" id="A0A1V8SIR1">
    <property type="interactions" value="2096"/>
</dbReference>
<keyword evidence="7" id="KW-0539">Nucleus</keyword>
<feature type="compositionally biased region" description="Basic and acidic residues" evidence="8">
    <location>
        <begin position="30"/>
        <end position="47"/>
    </location>
</feature>
<feature type="compositionally biased region" description="Acidic residues" evidence="8">
    <location>
        <begin position="1"/>
        <end position="10"/>
    </location>
</feature>
<evidence type="ECO:0000256" key="1">
    <source>
        <dbReference type="ARBA" id="ARBA00004123"/>
    </source>
</evidence>
<dbReference type="InterPro" id="IPR016438">
    <property type="entry name" value="SKI2-like"/>
</dbReference>
<feature type="region of interest" description="Disordered" evidence="8">
    <location>
        <begin position="350"/>
        <end position="383"/>
    </location>
</feature>
<dbReference type="OrthoDB" id="64767at2759"/>
<dbReference type="GO" id="GO:0005524">
    <property type="term" value="F:ATP binding"/>
    <property type="evidence" value="ECO:0007669"/>
    <property type="project" value="UniProtKB-KW"/>
</dbReference>
<organism evidence="11 12">
    <name type="scientific">Cryoendolithus antarcticus</name>
    <dbReference type="NCBI Taxonomy" id="1507870"/>
    <lineage>
        <taxon>Eukaryota</taxon>
        <taxon>Fungi</taxon>
        <taxon>Dikarya</taxon>
        <taxon>Ascomycota</taxon>
        <taxon>Pezizomycotina</taxon>
        <taxon>Dothideomycetes</taxon>
        <taxon>Dothideomycetidae</taxon>
        <taxon>Cladosporiales</taxon>
        <taxon>Cladosporiaceae</taxon>
        <taxon>Cryoendolithus</taxon>
    </lineage>
</organism>
<dbReference type="InterPro" id="IPR014001">
    <property type="entry name" value="Helicase_ATP-bd"/>
</dbReference>
<comment type="caution">
    <text evidence="11">The sequence shown here is derived from an EMBL/GenBank/DDBJ whole genome shotgun (WGS) entry which is preliminary data.</text>
</comment>
<evidence type="ECO:0000256" key="8">
    <source>
        <dbReference type="SAM" id="MobiDB-lite"/>
    </source>
</evidence>
<accession>A0A1V8SIR1</accession>
<evidence type="ECO:0000256" key="7">
    <source>
        <dbReference type="ARBA" id="ARBA00023242"/>
    </source>
</evidence>
<dbReference type="Gene3D" id="1.10.3380.30">
    <property type="match status" value="1"/>
</dbReference>
<dbReference type="Pfam" id="PF00270">
    <property type="entry name" value="DEAD"/>
    <property type="match status" value="1"/>
</dbReference>
<proteinExistence type="inferred from homology"/>
<evidence type="ECO:0000313" key="11">
    <source>
        <dbReference type="EMBL" id="OQN99026.1"/>
    </source>
</evidence>
<dbReference type="InterPro" id="IPR025696">
    <property type="entry name" value="Beta-barrel_MTR4"/>
</dbReference>
<evidence type="ECO:0000256" key="5">
    <source>
        <dbReference type="ARBA" id="ARBA00022806"/>
    </source>
</evidence>
<dbReference type="Gene3D" id="3.40.50.300">
    <property type="entry name" value="P-loop containing nucleotide triphosphate hydrolases"/>
    <property type="match status" value="2"/>
</dbReference>
<dbReference type="InterPro" id="IPR001650">
    <property type="entry name" value="Helicase_C-like"/>
</dbReference>
<dbReference type="GO" id="GO:0003723">
    <property type="term" value="F:RNA binding"/>
    <property type="evidence" value="ECO:0007669"/>
    <property type="project" value="InterPro"/>
</dbReference>
<dbReference type="InterPro" id="IPR011545">
    <property type="entry name" value="DEAD/DEAH_box_helicase_dom"/>
</dbReference>
<dbReference type="EMBL" id="NAJO01000042">
    <property type="protein sequence ID" value="OQN99026.1"/>
    <property type="molecule type" value="Genomic_DNA"/>
</dbReference>
<dbReference type="FunFam" id="3.40.50.300:FF:000083">
    <property type="entry name" value="ATP-dependent RNA helicase DOB1"/>
    <property type="match status" value="1"/>
</dbReference>
<dbReference type="PIRSF" id="PIRSF005198">
    <property type="entry name" value="Antiviral_helicase_SKI2"/>
    <property type="match status" value="1"/>
</dbReference>
<feature type="region of interest" description="Disordered" evidence="8">
    <location>
        <begin position="1"/>
        <end position="79"/>
    </location>
</feature>
<dbReference type="SMART" id="SM00490">
    <property type="entry name" value="HELICc"/>
    <property type="match status" value="1"/>
</dbReference>
<feature type="domain" description="Helicase ATP-binding" evidence="9">
    <location>
        <begin position="149"/>
        <end position="305"/>
    </location>
</feature>
<dbReference type="Pfam" id="PF00271">
    <property type="entry name" value="Helicase_C"/>
    <property type="match status" value="1"/>
</dbReference>
<dbReference type="PANTHER" id="PTHR12131">
    <property type="entry name" value="ATP-DEPENDENT RNA AND DNA HELICASE"/>
    <property type="match status" value="1"/>
</dbReference>
<feature type="compositionally biased region" description="Basic residues" evidence="8">
    <location>
        <begin position="15"/>
        <end position="26"/>
    </location>
</feature>
<keyword evidence="5" id="KW-0347">Helicase</keyword>
<dbReference type="FunFam" id="2.40.30.300:FF:000001">
    <property type="entry name" value="Mtr4 exosome RNA helicase"/>
    <property type="match status" value="1"/>
</dbReference>
<dbReference type="STRING" id="1507870.A0A1V8SIR1"/>
<comment type="subcellular location">
    <subcellularLocation>
        <location evidence="1">Nucleus</location>
    </subcellularLocation>
</comment>
<gene>
    <name evidence="11" type="ORF">B0A48_14887</name>
</gene>
<dbReference type="AlphaFoldDB" id="A0A1V8SIR1"/>
<evidence type="ECO:0000256" key="2">
    <source>
        <dbReference type="ARBA" id="ARBA00010140"/>
    </source>
</evidence>
<evidence type="ECO:0000259" key="9">
    <source>
        <dbReference type="PROSITE" id="PS51192"/>
    </source>
</evidence>
<evidence type="ECO:0000259" key="10">
    <source>
        <dbReference type="PROSITE" id="PS51194"/>
    </source>
</evidence>
<dbReference type="Pfam" id="PF21408">
    <property type="entry name" value="MTR4-like_stalk"/>
    <property type="match status" value="1"/>
</dbReference>
<name>A0A1V8SIR1_9PEZI</name>
<dbReference type="InterPro" id="IPR027417">
    <property type="entry name" value="P-loop_NTPase"/>
</dbReference>
<evidence type="ECO:0000256" key="3">
    <source>
        <dbReference type="ARBA" id="ARBA00022741"/>
    </source>
</evidence>
<reference evidence="12" key="1">
    <citation type="submission" date="2017-03" db="EMBL/GenBank/DDBJ databases">
        <title>Genomes of endolithic fungi from Antarctica.</title>
        <authorList>
            <person name="Coleine C."/>
            <person name="Masonjones S."/>
            <person name="Stajich J.E."/>
        </authorList>
    </citation>
    <scope>NUCLEOTIDE SEQUENCE [LARGE SCALE GENOMIC DNA]</scope>
    <source>
        <strain evidence="12">CCFEE 5527</strain>
    </source>
</reference>
<dbReference type="SMART" id="SM01142">
    <property type="entry name" value="DSHCT"/>
    <property type="match status" value="1"/>
</dbReference>
<dbReference type="InterPro" id="IPR012961">
    <property type="entry name" value="Ski2/MTR4_C"/>
</dbReference>
<sequence length="1066" mass="120673">MDGDLFDVFDESAARPKKERKNRKRSANGDIKKLDASNGDVEMRESEAQVANGDGEGEARDSKRQRRAAEAEDPVITDTFETEQSREVAASAGLQAQQDDKAVILSHQVRHQVALPPDYPYTPISKHQRPAEPARTWPFTLDPFQEVSIASIERNESVLVSAHTSAGKTVVAEYAIAQCLKNNQRVIYTSPIKALSNQKYREFNAEFGDVGLMTGDVTINPTATCLVMTTEILRSMLYRGSEIMREVAWVVFDEVHYMRDKSRGVVWEETIILLPDKVRYVFLSATIPNAMQFAEWITKTHAQPCHVVYTDFRPTPLQNYLFPAGADGIHLVVDEKGVFREDNFNKAMSTISNKAGDDGSDPTAKRKGTGKNKKTNKGGRQEGPSDIYKIVKMIMMKNYNPVIVFSFSKRDCETYALQMSQLAFNDDSEKEMVSKVFNSAIEMLSEEDKQLPQIQHVLPLLRRGIGIHHSGLLPILKETIEILFQEGLIKVLFATETFSIGLNMPAKTVVFTSVRKFDGVAMRWVTPSEFIQMSGRAGRRGLDERGIVIMMIDEQMEPGVAKGIVRGEQDKLNSAFYLGYNMILNLLRVEAISPEFMLERCFFQFQNASSVTGLEKKMVEREEKRRRMIIGDEPSIKEYYDLRQNIAEYTSQMHAVMTDPQYMLRFLQTGRLVKVKAGEQDFGWCVVVSYIQERPSKGQKEEDIPRSQAARIDVLMHIADDSTIPVRGAKPEGDIPTGVRPPATGEKGRMEVIPVMNGCVDSIAHVRLLLDKDIRSPEQKQKVRRQLEEVKTRFPDGIAVLDPIENMDIRDDGFKKILRKIEVLEHKLLNHPLHNSDALPGLYDQYAAKVELGLEIKGIRKQISDAHSVLQLDELKNRKRVLRRLDFINDSDVVQLKARIACEISTGDELVLTELLFNRFFNELSPEQCAAALSCFIFEEKTKEEVALKGELIKPFKEIQAQARKIAKVSVESKVVVNEEEYVQGFKKELMEVVFAWSNGASFASICKMTDVYEGSLIRLFRRLEELLRQVAQAAKVMGSEELEQKFEIALGKVRRDIVAAQSLYL</sequence>
<dbReference type="CDD" id="cd18795">
    <property type="entry name" value="SF2_C_Ski2"/>
    <property type="match status" value="1"/>
</dbReference>
<dbReference type="SUPFAM" id="SSF52540">
    <property type="entry name" value="P-loop containing nucleoside triphosphate hydrolases"/>
    <property type="match status" value="1"/>
</dbReference>
<dbReference type="PROSITE" id="PS51192">
    <property type="entry name" value="HELICASE_ATP_BIND_1"/>
    <property type="match status" value="1"/>
</dbReference>
<dbReference type="Pfam" id="PF13234">
    <property type="entry name" value="MTR4_beta-barrel"/>
    <property type="match status" value="1"/>
</dbReference>
<feature type="region of interest" description="Disordered" evidence="8">
    <location>
        <begin position="725"/>
        <end position="746"/>
    </location>
</feature>
<dbReference type="CDD" id="cd13154">
    <property type="entry name" value="KOW_Mtr4"/>
    <property type="match status" value="1"/>
</dbReference>
<dbReference type="InterPro" id="IPR048392">
    <property type="entry name" value="MTR4-like_stalk"/>
</dbReference>
<dbReference type="FunFam" id="1.10.3380.30:FF:000003">
    <property type="entry name" value="ATP dependent RNA helicase (Dob1)"/>
    <property type="match status" value="1"/>
</dbReference>
<dbReference type="SMART" id="SM00487">
    <property type="entry name" value="DEXDc"/>
    <property type="match status" value="1"/>
</dbReference>
<keyword evidence="4" id="KW-0378">Hydrolase</keyword>
<evidence type="ECO:0008006" key="13">
    <source>
        <dbReference type="Google" id="ProtNLM"/>
    </source>
</evidence>
<dbReference type="InterPro" id="IPR050699">
    <property type="entry name" value="RNA-DNA_Helicase"/>
</dbReference>
<dbReference type="GO" id="GO:0006401">
    <property type="term" value="P:RNA catabolic process"/>
    <property type="evidence" value="ECO:0007669"/>
    <property type="project" value="InterPro"/>
</dbReference>
<dbReference type="InParanoid" id="A0A1V8SIR1"/>
<dbReference type="Gene3D" id="2.40.30.300">
    <property type="match status" value="1"/>
</dbReference>
<dbReference type="FunFam" id="3.40.50.300:FF:000141">
    <property type="entry name" value="ATP-dependent RNA helicase DOB1"/>
    <property type="match status" value="1"/>
</dbReference>
<dbReference type="GO" id="GO:0000460">
    <property type="term" value="P:maturation of 5.8S rRNA"/>
    <property type="evidence" value="ECO:0007669"/>
    <property type="project" value="TreeGrafter"/>
</dbReference>
<dbReference type="CDD" id="cd18024">
    <property type="entry name" value="DEXHc_Mtr4-like"/>
    <property type="match status" value="1"/>
</dbReference>